<feature type="transmembrane region" description="Helical" evidence="5">
    <location>
        <begin position="173"/>
        <end position="194"/>
    </location>
</feature>
<organism evidence="7 8">
    <name type="scientific">Victivallis lenta</name>
    <dbReference type="NCBI Taxonomy" id="2606640"/>
    <lineage>
        <taxon>Bacteria</taxon>
        <taxon>Pseudomonadati</taxon>
        <taxon>Lentisphaerota</taxon>
        <taxon>Lentisphaeria</taxon>
        <taxon>Victivallales</taxon>
        <taxon>Victivallaceae</taxon>
        <taxon>Victivallis</taxon>
    </lineage>
</organism>
<proteinExistence type="predicted"/>
<feature type="transmembrane region" description="Helical" evidence="5">
    <location>
        <begin position="132"/>
        <end position="153"/>
    </location>
</feature>
<evidence type="ECO:0000256" key="3">
    <source>
        <dbReference type="ARBA" id="ARBA00022989"/>
    </source>
</evidence>
<evidence type="ECO:0000256" key="2">
    <source>
        <dbReference type="ARBA" id="ARBA00022692"/>
    </source>
</evidence>
<dbReference type="Pfam" id="PF01694">
    <property type="entry name" value="Rhomboid"/>
    <property type="match status" value="1"/>
</dbReference>
<feature type="transmembrane region" description="Helical" evidence="5">
    <location>
        <begin position="201"/>
        <end position="220"/>
    </location>
</feature>
<reference evidence="7 8" key="1">
    <citation type="submission" date="2019-08" db="EMBL/GenBank/DDBJ databases">
        <title>In-depth cultivation of the pig gut microbiome towards novel bacterial diversity and tailored functional studies.</title>
        <authorList>
            <person name="Wylensek D."/>
            <person name="Hitch T.C.A."/>
            <person name="Clavel T."/>
        </authorList>
    </citation>
    <scope>NUCLEOTIDE SEQUENCE [LARGE SCALE GENOMIC DNA]</scope>
    <source>
        <strain evidence="7 8">BBE-744-WT-12</strain>
    </source>
</reference>
<dbReference type="InterPro" id="IPR035952">
    <property type="entry name" value="Rhomboid-like_sf"/>
</dbReference>
<protein>
    <submittedName>
        <fullName evidence="7">Rhomboid family intramembrane serine protease</fullName>
    </submittedName>
</protein>
<feature type="transmembrane region" description="Helical" evidence="5">
    <location>
        <begin position="56"/>
        <end position="76"/>
    </location>
</feature>
<name>A0A844G2P5_9BACT</name>
<keyword evidence="2 5" id="KW-0812">Transmembrane</keyword>
<dbReference type="RefSeq" id="WP_154419060.1">
    <property type="nucleotide sequence ID" value="NZ_VUNS01000014.1"/>
</dbReference>
<feature type="transmembrane region" description="Helical" evidence="5">
    <location>
        <begin position="29"/>
        <end position="49"/>
    </location>
</feature>
<gene>
    <name evidence="7" type="ORF">FYJ85_12950</name>
</gene>
<sequence length="341" mass="35904">MKKSIVELFTYAAAASFFALPPYGLAAHWYGVVLLAVSVLPAVGMSLLLTKFCRSGIPAAVRFAPVAAGWFALAFANRHLAGSGTASGAFGLTVAPLAVAVTVMPAACYALYWLERNEALANRIVNAARLPLAAVALMALVMAFPSIGTAMMFRPGAALFPGGWRMLGCHFVHFGWDHFAWDGAVVLAVGTMLAVRRGELFFCRLFLASLLWCGAGVAVFGRGYDLYCGSSGIGCALAAALAADFIRSGGGTLRRASAAVLAGIAGKAVFELASGETLFVPGTEFEPAAAAHLAGMLAGVWHALPRRKLRIVRRYLAARLRGLKKGDSGDILHELNKIWSL</sequence>
<dbReference type="GO" id="GO:0004252">
    <property type="term" value="F:serine-type endopeptidase activity"/>
    <property type="evidence" value="ECO:0007669"/>
    <property type="project" value="InterPro"/>
</dbReference>
<dbReference type="GO" id="GO:0006508">
    <property type="term" value="P:proteolysis"/>
    <property type="evidence" value="ECO:0007669"/>
    <property type="project" value="UniProtKB-KW"/>
</dbReference>
<feature type="transmembrane region" description="Helical" evidence="5">
    <location>
        <begin position="88"/>
        <end position="112"/>
    </location>
</feature>
<dbReference type="SUPFAM" id="SSF144091">
    <property type="entry name" value="Rhomboid-like"/>
    <property type="match status" value="1"/>
</dbReference>
<dbReference type="EMBL" id="VUNS01000014">
    <property type="protein sequence ID" value="MST97947.1"/>
    <property type="molecule type" value="Genomic_DNA"/>
</dbReference>
<comment type="caution">
    <text evidence="7">The sequence shown here is derived from an EMBL/GenBank/DDBJ whole genome shotgun (WGS) entry which is preliminary data.</text>
</comment>
<comment type="subcellular location">
    <subcellularLocation>
        <location evidence="1">Membrane</location>
        <topology evidence="1">Multi-pass membrane protein</topology>
    </subcellularLocation>
</comment>
<dbReference type="Gene3D" id="1.20.1540.10">
    <property type="entry name" value="Rhomboid-like"/>
    <property type="match status" value="1"/>
</dbReference>
<evidence type="ECO:0000259" key="6">
    <source>
        <dbReference type="Pfam" id="PF01694"/>
    </source>
</evidence>
<dbReference type="AlphaFoldDB" id="A0A844G2P5"/>
<evidence type="ECO:0000313" key="8">
    <source>
        <dbReference type="Proteomes" id="UP000435649"/>
    </source>
</evidence>
<keyword evidence="4 5" id="KW-0472">Membrane</keyword>
<dbReference type="GO" id="GO:0016020">
    <property type="term" value="C:membrane"/>
    <property type="evidence" value="ECO:0007669"/>
    <property type="project" value="UniProtKB-SubCell"/>
</dbReference>
<evidence type="ECO:0000256" key="1">
    <source>
        <dbReference type="ARBA" id="ARBA00004141"/>
    </source>
</evidence>
<keyword evidence="3 5" id="KW-1133">Transmembrane helix</keyword>
<keyword evidence="7" id="KW-0645">Protease</keyword>
<keyword evidence="7" id="KW-0378">Hydrolase</keyword>
<accession>A0A844G2P5</accession>
<dbReference type="InterPro" id="IPR022764">
    <property type="entry name" value="Peptidase_S54_rhomboid_dom"/>
</dbReference>
<dbReference type="Proteomes" id="UP000435649">
    <property type="component" value="Unassembled WGS sequence"/>
</dbReference>
<evidence type="ECO:0000256" key="5">
    <source>
        <dbReference type="SAM" id="Phobius"/>
    </source>
</evidence>
<evidence type="ECO:0000313" key="7">
    <source>
        <dbReference type="EMBL" id="MST97947.1"/>
    </source>
</evidence>
<keyword evidence="8" id="KW-1185">Reference proteome</keyword>
<evidence type="ECO:0000256" key="4">
    <source>
        <dbReference type="ARBA" id="ARBA00023136"/>
    </source>
</evidence>
<feature type="transmembrane region" description="Helical" evidence="5">
    <location>
        <begin position="287"/>
        <end position="304"/>
    </location>
</feature>
<feature type="domain" description="Peptidase S54 rhomboid" evidence="6">
    <location>
        <begin position="164"/>
        <end position="304"/>
    </location>
</feature>